<organism evidence="1 2">
    <name type="scientific">Dryococelus australis</name>
    <dbReference type="NCBI Taxonomy" id="614101"/>
    <lineage>
        <taxon>Eukaryota</taxon>
        <taxon>Metazoa</taxon>
        <taxon>Ecdysozoa</taxon>
        <taxon>Arthropoda</taxon>
        <taxon>Hexapoda</taxon>
        <taxon>Insecta</taxon>
        <taxon>Pterygota</taxon>
        <taxon>Neoptera</taxon>
        <taxon>Polyneoptera</taxon>
        <taxon>Phasmatodea</taxon>
        <taxon>Verophasmatodea</taxon>
        <taxon>Anareolatae</taxon>
        <taxon>Phasmatidae</taxon>
        <taxon>Eurycanthinae</taxon>
        <taxon>Dryococelus</taxon>
    </lineage>
</organism>
<sequence length="93" mass="10087">MKATTSCKNSIHSILYGNFSTKGTQYDIANKPVAKRKMAEEHGIVAIECGLFVDSEYPFLVSCNSVIIDGLVGEDAIMKVKCPLAADRYGSPK</sequence>
<keyword evidence="2" id="KW-1185">Reference proteome</keyword>
<accession>A0ABQ9GAK7</accession>
<name>A0ABQ9GAK7_9NEOP</name>
<dbReference type="Gene3D" id="3.90.320.10">
    <property type="match status" value="1"/>
</dbReference>
<evidence type="ECO:0000313" key="1">
    <source>
        <dbReference type="EMBL" id="KAJ8868066.1"/>
    </source>
</evidence>
<reference evidence="1 2" key="1">
    <citation type="submission" date="2023-02" db="EMBL/GenBank/DDBJ databases">
        <title>LHISI_Scaffold_Assembly.</title>
        <authorList>
            <person name="Stuart O.P."/>
            <person name="Cleave R."/>
            <person name="Magrath M.J.L."/>
            <person name="Mikheyev A.S."/>
        </authorList>
    </citation>
    <scope>NUCLEOTIDE SEQUENCE [LARGE SCALE GENOMIC DNA]</scope>
    <source>
        <strain evidence="1">Daus_M_001</strain>
        <tissue evidence="1">Leg muscle</tissue>
    </source>
</reference>
<evidence type="ECO:0000313" key="2">
    <source>
        <dbReference type="Proteomes" id="UP001159363"/>
    </source>
</evidence>
<comment type="caution">
    <text evidence="1">The sequence shown here is derived from an EMBL/GenBank/DDBJ whole genome shotgun (WGS) entry which is preliminary data.</text>
</comment>
<dbReference type="Proteomes" id="UP001159363">
    <property type="component" value="Chromosome 14"/>
</dbReference>
<dbReference type="InterPro" id="IPR011604">
    <property type="entry name" value="PDDEXK-like_dom_sf"/>
</dbReference>
<gene>
    <name evidence="1" type="ORF">PR048_031875</name>
</gene>
<protein>
    <submittedName>
        <fullName evidence="1">Uncharacterized protein</fullName>
    </submittedName>
</protein>
<dbReference type="EMBL" id="JARBHB010000015">
    <property type="protein sequence ID" value="KAJ8868066.1"/>
    <property type="molecule type" value="Genomic_DNA"/>
</dbReference>
<proteinExistence type="predicted"/>